<keyword evidence="1" id="KW-0472">Membrane</keyword>
<proteinExistence type="predicted"/>
<dbReference type="RefSeq" id="WP_092286700.1">
    <property type="nucleotide sequence ID" value="NZ_FOPJ01000013.1"/>
</dbReference>
<dbReference type="OrthoDB" id="3240216at2"/>
<keyword evidence="4" id="KW-1185">Reference proteome</keyword>
<feature type="transmembrane region" description="Helical" evidence="1">
    <location>
        <begin position="20"/>
        <end position="42"/>
    </location>
</feature>
<accession>A0A1I2UGG9</accession>
<evidence type="ECO:0000313" key="3">
    <source>
        <dbReference type="EMBL" id="SFG76113.1"/>
    </source>
</evidence>
<organism evidence="3 4">
    <name type="scientific">Corynebacterium spheniscorum</name>
    <dbReference type="NCBI Taxonomy" id="185761"/>
    <lineage>
        <taxon>Bacteria</taxon>
        <taxon>Bacillati</taxon>
        <taxon>Actinomycetota</taxon>
        <taxon>Actinomycetes</taxon>
        <taxon>Mycobacteriales</taxon>
        <taxon>Corynebacteriaceae</taxon>
        <taxon>Corynebacterium</taxon>
    </lineage>
</organism>
<name>A0A1I2UGG9_9CORY</name>
<evidence type="ECO:0000256" key="1">
    <source>
        <dbReference type="SAM" id="Phobius"/>
    </source>
</evidence>
<dbReference type="Pfam" id="PF12089">
    <property type="entry name" value="DUF3566"/>
    <property type="match status" value="1"/>
</dbReference>
<dbReference type="AlphaFoldDB" id="A0A1I2UGG9"/>
<keyword evidence="1" id="KW-1133">Transmembrane helix</keyword>
<dbReference type="InterPro" id="IPR021949">
    <property type="entry name" value="DUF3566_TM"/>
</dbReference>
<gene>
    <name evidence="3" type="ORF">SAMN05660282_01873</name>
</gene>
<feature type="domain" description="DUF3566" evidence="2">
    <location>
        <begin position="5"/>
        <end position="111"/>
    </location>
</feature>
<evidence type="ECO:0000313" key="4">
    <source>
        <dbReference type="Proteomes" id="UP000199065"/>
    </source>
</evidence>
<sequence>MATRQVSVVRISPMSAFRVALAMSLVALVAWIITVALLYYGLQTAGIWDKLNSVVAGVGGDQVVGFGMVMAVASLVGAIAAILMTILAPLAAVIYNAIVDLFGGIRLTLHERRS</sequence>
<dbReference type="EMBL" id="FOPJ01000013">
    <property type="protein sequence ID" value="SFG76113.1"/>
    <property type="molecule type" value="Genomic_DNA"/>
</dbReference>
<dbReference type="STRING" id="185761.SAMN05660282_01873"/>
<evidence type="ECO:0000259" key="2">
    <source>
        <dbReference type="Pfam" id="PF12089"/>
    </source>
</evidence>
<protein>
    <recommendedName>
        <fullName evidence="2">DUF3566 domain-containing protein</fullName>
    </recommendedName>
</protein>
<reference evidence="3 4" key="1">
    <citation type="submission" date="2016-10" db="EMBL/GenBank/DDBJ databases">
        <authorList>
            <person name="de Groot N.N."/>
        </authorList>
    </citation>
    <scope>NUCLEOTIDE SEQUENCE [LARGE SCALE GENOMIC DNA]</scope>
    <source>
        <strain>J11</strain>
        <strain evidence="4">PG 39</strain>
    </source>
</reference>
<keyword evidence="1" id="KW-0812">Transmembrane</keyword>
<dbReference type="Proteomes" id="UP000199065">
    <property type="component" value="Unassembled WGS sequence"/>
</dbReference>